<keyword evidence="3" id="KW-1185">Reference proteome</keyword>
<dbReference type="Pfam" id="PF13412">
    <property type="entry name" value="HTH_24"/>
    <property type="match status" value="1"/>
</dbReference>
<dbReference type="AlphaFoldDB" id="A0A3M0GCI3"/>
<dbReference type="RefSeq" id="WP_121900757.1">
    <property type="nucleotide sequence ID" value="NZ_REFW01000001.1"/>
</dbReference>
<dbReference type="Gene3D" id="1.10.10.10">
    <property type="entry name" value="Winged helix-like DNA-binding domain superfamily/Winged helix DNA-binding domain"/>
    <property type="match status" value="1"/>
</dbReference>
<organism evidence="2 3">
    <name type="scientific">Tessaracoccus antarcticus</name>
    <dbReference type="NCBI Taxonomy" id="2479848"/>
    <lineage>
        <taxon>Bacteria</taxon>
        <taxon>Bacillati</taxon>
        <taxon>Actinomycetota</taxon>
        <taxon>Actinomycetes</taxon>
        <taxon>Propionibacteriales</taxon>
        <taxon>Propionibacteriaceae</taxon>
        <taxon>Tessaracoccus</taxon>
    </lineage>
</organism>
<dbReference type="SUPFAM" id="SSF53067">
    <property type="entry name" value="Actin-like ATPase domain"/>
    <property type="match status" value="1"/>
</dbReference>
<dbReference type="InterPro" id="IPR049874">
    <property type="entry name" value="ROK_cs"/>
</dbReference>
<gene>
    <name evidence="2" type="ORF">EAX62_06490</name>
</gene>
<dbReference type="PANTHER" id="PTHR18964:SF149">
    <property type="entry name" value="BIFUNCTIONAL UDP-N-ACETYLGLUCOSAMINE 2-EPIMERASE_N-ACETYLMANNOSAMINE KINASE"/>
    <property type="match status" value="1"/>
</dbReference>
<dbReference type="InterPro" id="IPR000600">
    <property type="entry name" value="ROK"/>
</dbReference>
<dbReference type="CDD" id="cd00090">
    <property type="entry name" value="HTH_ARSR"/>
    <property type="match status" value="1"/>
</dbReference>
<dbReference type="PANTHER" id="PTHR18964">
    <property type="entry name" value="ROK (REPRESSOR, ORF, KINASE) FAMILY"/>
    <property type="match status" value="1"/>
</dbReference>
<dbReference type="InterPro" id="IPR043129">
    <property type="entry name" value="ATPase_NBD"/>
</dbReference>
<sequence>MKAERSLADQHRQAVLDVLHDGGRLTRNQISQRVGVTRSTVSEVLSGLRDEGAVVIADSVRMPGRGRPAEVLSLDPSAARYMGIDFAHNRVLVLVTNASGHVIATDCRAYLPDQGWGARCAIAITLAEDFARSDLLHYRFLQGIAIGLPGPNSALWDSSVVAAPLEPYQQVGARVCELFGKRFGVGVWVDHHIRFAALGEATHPNASAEGNLLYLRLSLGVGGAIVTGGLPVRGEHQLGGEAGHVIVDRSDRARDCRCGRRGCLETLASVGGVLQSCRELGLGVYTIDAAAEAVRDNHTAALEVVNDVARVVGQVLGTAAVILDPAEIVLTGEVARLSVDFTARVAKALAGEVLPSVTIPVRLAHLGDEAGALGAVASLTTAFHPAQRTKEFAMSSLSPELHGR</sequence>
<dbReference type="Proteomes" id="UP000275256">
    <property type="component" value="Unassembled WGS sequence"/>
</dbReference>
<evidence type="ECO:0000256" key="1">
    <source>
        <dbReference type="ARBA" id="ARBA00006479"/>
    </source>
</evidence>
<dbReference type="PROSITE" id="PS01125">
    <property type="entry name" value="ROK"/>
    <property type="match status" value="1"/>
</dbReference>
<name>A0A3M0GCI3_9ACTN</name>
<protein>
    <submittedName>
        <fullName evidence="2">ROK family transcriptional regulator</fullName>
    </submittedName>
</protein>
<comment type="caution">
    <text evidence="2">The sequence shown here is derived from an EMBL/GenBank/DDBJ whole genome shotgun (WGS) entry which is preliminary data.</text>
</comment>
<dbReference type="Gene3D" id="3.30.420.40">
    <property type="match status" value="2"/>
</dbReference>
<accession>A0A3M0GCI3</accession>
<dbReference type="OrthoDB" id="3189808at2"/>
<proteinExistence type="inferred from homology"/>
<dbReference type="InterPro" id="IPR036388">
    <property type="entry name" value="WH-like_DNA-bd_sf"/>
</dbReference>
<evidence type="ECO:0000313" key="3">
    <source>
        <dbReference type="Proteomes" id="UP000275256"/>
    </source>
</evidence>
<dbReference type="SUPFAM" id="SSF46785">
    <property type="entry name" value="Winged helix' DNA-binding domain"/>
    <property type="match status" value="1"/>
</dbReference>
<dbReference type="Pfam" id="PF00480">
    <property type="entry name" value="ROK"/>
    <property type="match status" value="1"/>
</dbReference>
<dbReference type="EMBL" id="REFW01000001">
    <property type="protein sequence ID" value="RMB62207.1"/>
    <property type="molecule type" value="Genomic_DNA"/>
</dbReference>
<reference evidence="2 3" key="1">
    <citation type="submission" date="2018-10" db="EMBL/GenBank/DDBJ databases">
        <title>Tessaracoccus antarcticuss sp. nov., isolated from sediment.</title>
        <authorList>
            <person name="Zhou L.Y."/>
            <person name="Du Z.J."/>
        </authorList>
    </citation>
    <scope>NUCLEOTIDE SEQUENCE [LARGE SCALE GENOMIC DNA]</scope>
    <source>
        <strain evidence="2 3">JDX10</strain>
    </source>
</reference>
<dbReference type="InterPro" id="IPR011991">
    <property type="entry name" value="ArsR-like_HTH"/>
</dbReference>
<dbReference type="InterPro" id="IPR036390">
    <property type="entry name" value="WH_DNA-bd_sf"/>
</dbReference>
<evidence type="ECO:0000313" key="2">
    <source>
        <dbReference type="EMBL" id="RMB62207.1"/>
    </source>
</evidence>
<comment type="similarity">
    <text evidence="1">Belongs to the ROK (NagC/XylR) family.</text>
</comment>